<feature type="transmembrane region" description="Helical" evidence="1">
    <location>
        <begin position="612"/>
        <end position="632"/>
    </location>
</feature>
<dbReference type="AlphaFoldDB" id="A0A226E7P9"/>
<keyword evidence="1" id="KW-1133">Transmembrane helix</keyword>
<name>A0A226E7P9_FOLCA</name>
<keyword evidence="1" id="KW-0812">Transmembrane</keyword>
<feature type="transmembrane region" description="Helical" evidence="1">
    <location>
        <begin position="353"/>
        <end position="372"/>
    </location>
</feature>
<protein>
    <submittedName>
        <fullName evidence="2">Uncharacterized protein</fullName>
    </submittedName>
</protein>
<evidence type="ECO:0000256" key="1">
    <source>
        <dbReference type="SAM" id="Phobius"/>
    </source>
</evidence>
<evidence type="ECO:0000313" key="3">
    <source>
        <dbReference type="Proteomes" id="UP000198287"/>
    </source>
</evidence>
<feature type="transmembrane region" description="Helical" evidence="1">
    <location>
        <begin position="404"/>
        <end position="425"/>
    </location>
</feature>
<gene>
    <name evidence="2" type="ORF">Fcan01_10621</name>
</gene>
<comment type="caution">
    <text evidence="2">The sequence shown here is derived from an EMBL/GenBank/DDBJ whole genome shotgun (WGS) entry which is preliminary data.</text>
</comment>
<evidence type="ECO:0000313" key="2">
    <source>
        <dbReference type="EMBL" id="OXA53479.1"/>
    </source>
</evidence>
<reference evidence="2 3" key="1">
    <citation type="submission" date="2015-12" db="EMBL/GenBank/DDBJ databases">
        <title>The genome of Folsomia candida.</title>
        <authorList>
            <person name="Faddeeva A."/>
            <person name="Derks M.F."/>
            <person name="Anvar Y."/>
            <person name="Smit S."/>
            <person name="Van Straalen N."/>
            <person name="Roelofs D."/>
        </authorList>
    </citation>
    <scope>NUCLEOTIDE SEQUENCE [LARGE SCALE GENOMIC DNA]</scope>
    <source>
        <strain evidence="2 3">VU population</strain>
        <tissue evidence="2">Whole body</tissue>
    </source>
</reference>
<proteinExistence type="predicted"/>
<keyword evidence="3" id="KW-1185">Reference proteome</keyword>
<organism evidence="2 3">
    <name type="scientific">Folsomia candida</name>
    <name type="common">Springtail</name>
    <dbReference type="NCBI Taxonomy" id="158441"/>
    <lineage>
        <taxon>Eukaryota</taxon>
        <taxon>Metazoa</taxon>
        <taxon>Ecdysozoa</taxon>
        <taxon>Arthropoda</taxon>
        <taxon>Hexapoda</taxon>
        <taxon>Collembola</taxon>
        <taxon>Entomobryomorpha</taxon>
        <taxon>Isotomoidea</taxon>
        <taxon>Isotomidae</taxon>
        <taxon>Proisotominae</taxon>
        <taxon>Folsomia</taxon>
    </lineage>
</organism>
<dbReference type="Proteomes" id="UP000198287">
    <property type="component" value="Unassembled WGS sequence"/>
</dbReference>
<keyword evidence="1" id="KW-0472">Membrane</keyword>
<accession>A0A226E7P9</accession>
<dbReference type="EMBL" id="LNIX01000005">
    <property type="protein sequence ID" value="OXA53479.1"/>
    <property type="molecule type" value="Genomic_DNA"/>
</dbReference>
<sequence>MGSINVFSYRQKWLPKVILDLVNIRIPRKINCFTSPWTRYPKSQWTAKWSPGPDTCTEPHILATWLEQGLNISLRIRQMDDDNCAMVHFKSNQIPSLGALGFEFVNTIREPCSVNVLIVIQLGNTIYQTNFARHFIQTSNFSLRPEPFLFVTTSHLLENINPCHDYKYPARVFRLRGKITEIKTFKPIRFAFWCLFCEQEWQELSQKSLHIENISVLGYRKNWAPKVSLGIVGIKILHEVNCLTAPWTIYQRSLWSTKWPLVPETCTERIILASWLQERLNISLHPRPTKDDCAKIHFNFNTIPSSGALGFKFVNTIRYHGFRKMHFFYCNFETGVNSKIAFTAWIRPFHPSVWGTLIFTIVISAVVLSVNYDKICDVTLRSVSYYLLSVVGIFFRQGFRVKKFVGLVIMLHVLFLILGFCYETYFTSHIIVPAKVRVFENFAILLKNGYKLIMPSQFNPSAKNWLKLDLQRLGILDKFNDKLDTVSYKYFANDLEESLLHNPSLKYFGMLRLMWREELDYSLQMLNSYSNSSAPCFVVPDTFINQAMYYLAKLVISADILKHIEIADEAGFLQFWRSQEARSNLAELYQKKRENEVQIKRPSVDFILLRNLISLFIVSCTLIGIGIVVFFIENEHMRESRTQVEVFLNG</sequence>